<name>A0A017TE74_9BACT</name>
<feature type="binding site" evidence="7">
    <location>
        <position position="7"/>
    </location>
    <ligand>
        <name>Fe cation</name>
        <dbReference type="ChEBI" id="CHEBI:24875"/>
    </ligand>
</feature>
<sequence length="55" mass="6127">MSKKYRCTVCEFIYDPAIGDADSGIAPGTRFEDIPEDWYCPACGATKQDFEAIDD</sequence>
<dbReference type="OrthoDB" id="9808980at2"/>
<reference evidence="9 10" key="1">
    <citation type="submission" date="2013-05" db="EMBL/GenBank/DDBJ databases">
        <title>Genome assembly of Chondromyces apiculatus DSM 436.</title>
        <authorList>
            <person name="Sharma G."/>
            <person name="Khatri I."/>
            <person name="Kaur C."/>
            <person name="Mayilraj S."/>
            <person name="Subramanian S."/>
        </authorList>
    </citation>
    <scope>NUCLEOTIDE SEQUENCE [LARGE SCALE GENOMIC DNA]</scope>
    <source>
        <strain evidence="9 10">DSM 436</strain>
    </source>
</reference>
<dbReference type="GO" id="GO:0009055">
    <property type="term" value="F:electron transfer activity"/>
    <property type="evidence" value="ECO:0007669"/>
    <property type="project" value="InterPro"/>
</dbReference>
<dbReference type="PRINTS" id="PR00163">
    <property type="entry name" value="RUBREDOXIN"/>
</dbReference>
<accession>A0A017TE74</accession>
<evidence type="ECO:0000256" key="4">
    <source>
        <dbReference type="ARBA" id="ARBA00022982"/>
    </source>
</evidence>
<evidence type="ECO:0000313" key="9">
    <source>
        <dbReference type="EMBL" id="EYF07227.1"/>
    </source>
</evidence>
<dbReference type="AlphaFoldDB" id="A0A017TE74"/>
<comment type="cofactor">
    <cofactor evidence="6 7">
        <name>Fe(3+)</name>
        <dbReference type="ChEBI" id="CHEBI:29034"/>
    </cofactor>
    <text evidence="6 7">Binds 1 Fe(3+) ion per subunit.</text>
</comment>
<proteinExistence type="inferred from homology"/>
<dbReference type="FunFam" id="2.20.28.10:FF:000001">
    <property type="entry name" value="Rubredoxin"/>
    <property type="match status" value="1"/>
</dbReference>
<gene>
    <name evidence="9" type="ORF">CAP_0706</name>
</gene>
<dbReference type="STRING" id="1192034.CAP_0706"/>
<dbReference type="GO" id="GO:0043448">
    <property type="term" value="P:alkane catabolic process"/>
    <property type="evidence" value="ECO:0007669"/>
    <property type="project" value="TreeGrafter"/>
</dbReference>
<dbReference type="InterPro" id="IPR018527">
    <property type="entry name" value="Rubredoxin_Fe_BS"/>
</dbReference>
<evidence type="ECO:0000256" key="1">
    <source>
        <dbReference type="ARBA" id="ARBA00005337"/>
    </source>
</evidence>
<feature type="binding site" evidence="7">
    <location>
        <position position="43"/>
    </location>
    <ligand>
        <name>Fe cation</name>
        <dbReference type="ChEBI" id="CHEBI:24875"/>
    </ligand>
</feature>
<dbReference type="RefSeq" id="WP_063748658.1">
    <property type="nucleotide sequence ID" value="NZ_ASRX01000011.1"/>
</dbReference>
<keyword evidence="4 6" id="KW-0249">Electron transport</keyword>
<dbReference type="CDD" id="cd00730">
    <property type="entry name" value="rubredoxin"/>
    <property type="match status" value="1"/>
</dbReference>
<keyword evidence="2 6" id="KW-0813">Transport</keyword>
<dbReference type="PANTHER" id="PTHR47627:SF1">
    <property type="entry name" value="RUBREDOXIN-1-RELATED"/>
    <property type="match status" value="1"/>
</dbReference>
<protein>
    <recommendedName>
        <fullName evidence="6">Rubredoxin</fullName>
    </recommendedName>
</protein>
<dbReference type="eggNOG" id="COG1773">
    <property type="taxonomic scope" value="Bacteria"/>
</dbReference>
<dbReference type="EMBL" id="ASRX01000011">
    <property type="protein sequence ID" value="EYF07227.1"/>
    <property type="molecule type" value="Genomic_DNA"/>
</dbReference>
<evidence type="ECO:0000256" key="6">
    <source>
        <dbReference type="PIRNR" id="PIRNR000071"/>
    </source>
</evidence>
<dbReference type="InterPro" id="IPR050526">
    <property type="entry name" value="Rubredoxin_ET"/>
</dbReference>
<dbReference type="InterPro" id="IPR024922">
    <property type="entry name" value="Rubredoxin"/>
</dbReference>
<dbReference type="InterPro" id="IPR024934">
    <property type="entry name" value="Rubredoxin-like_dom"/>
</dbReference>
<feature type="binding site" evidence="7">
    <location>
        <position position="40"/>
    </location>
    <ligand>
        <name>Fe cation</name>
        <dbReference type="ChEBI" id="CHEBI:24875"/>
    </ligand>
</feature>
<dbReference type="PIRSF" id="PIRSF000071">
    <property type="entry name" value="Rubredoxin"/>
    <property type="match status" value="1"/>
</dbReference>
<evidence type="ECO:0000256" key="7">
    <source>
        <dbReference type="PIRSR" id="PIRSR000071-1"/>
    </source>
</evidence>
<evidence type="ECO:0000313" key="10">
    <source>
        <dbReference type="Proteomes" id="UP000019678"/>
    </source>
</evidence>
<comment type="similarity">
    <text evidence="1 6">Belongs to the rubredoxin family.</text>
</comment>
<feature type="binding site" evidence="7">
    <location>
        <position position="10"/>
    </location>
    <ligand>
        <name>Fe cation</name>
        <dbReference type="ChEBI" id="CHEBI:24875"/>
    </ligand>
</feature>
<evidence type="ECO:0000256" key="2">
    <source>
        <dbReference type="ARBA" id="ARBA00022448"/>
    </source>
</evidence>
<keyword evidence="10" id="KW-1185">Reference proteome</keyword>
<keyword evidence="5 6" id="KW-0408">Iron</keyword>
<evidence type="ECO:0000259" key="8">
    <source>
        <dbReference type="PROSITE" id="PS50903"/>
    </source>
</evidence>
<dbReference type="Proteomes" id="UP000019678">
    <property type="component" value="Unassembled WGS sequence"/>
</dbReference>
<dbReference type="SUPFAM" id="SSF57802">
    <property type="entry name" value="Rubredoxin-like"/>
    <property type="match status" value="1"/>
</dbReference>
<dbReference type="PROSITE" id="PS00202">
    <property type="entry name" value="RUBREDOXIN"/>
    <property type="match status" value="1"/>
</dbReference>
<keyword evidence="3 6" id="KW-0479">Metal-binding</keyword>
<dbReference type="PANTHER" id="PTHR47627">
    <property type="entry name" value="RUBREDOXIN"/>
    <property type="match status" value="1"/>
</dbReference>
<dbReference type="Pfam" id="PF00301">
    <property type="entry name" value="Rubredoxin"/>
    <property type="match status" value="1"/>
</dbReference>
<organism evidence="9 10">
    <name type="scientific">Chondromyces apiculatus DSM 436</name>
    <dbReference type="NCBI Taxonomy" id="1192034"/>
    <lineage>
        <taxon>Bacteria</taxon>
        <taxon>Pseudomonadati</taxon>
        <taxon>Myxococcota</taxon>
        <taxon>Polyangia</taxon>
        <taxon>Polyangiales</taxon>
        <taxon>Polyangiaceae</taxon>
        <taxon>Chondromyces</taxon>
    </lineage>
</organism>
<dbReference type="PROSITE" id="PS50903">
    <property type="entry name" value="RUBREDOXIN_LIKE"/>
    <property type="match status" value="1"/>
</dbReference>
<feature type="domain" description="Rubredoxin-like" evidence="8">
    <location>
        <begin position="2"/>
        <end position="53"/>
    </location>
</feature>
<dbReference type="GO" id="GO:0005506">
    <property type="term" value="F:iron ion binding"/>
    <property type="evidence" value="ECO:0007669"/>
    <property type="project" value="InterPro"/>
</dbReference>
<evidence type="ECO:0000256" key="3">
    <source>
        <dbReference type="ARBA" id="ARBA00022723"/>
    </source>
</evidence>
<dbReference type="NCBIfam" id="NF045768">
    <property type="entry name" value="RubredRD"/>
    <property type="match status" value="1"/>
</dbReference>
<evidence type="ECO:0000256" key="5">
    <source>
        <dbReference type="ARBA" id="ARBA00023004"/>
    </source>
</evidence>
<dbReference type="InterPro" id="IPR024935">
    <property type="entry name" value="Rubredoxin_dom"/>
</dbReference>
<dbReference type="Gene3D" id="2.20.28.10">
    <property type="match status" value="1"/>
</dbReference>
<comment type="caution">
    <text evidence="9">The sequence shown here is derived from an EMBL/GenBank/DDBJ whole genome shotgun (WGS) entry which is preliminary data.</text>
</comment>